<dbReference type="PANTHER" id="PTHR48039">
    <property type="entry name" value="RNA-BINDING MOTIF PROTEIN 14B"/>
    <property type="match status" value="1"/>
</dbReference>
<feature type="region of interest" description="Disordered" evidence="6">
    <location>
        <begin position="342"/>
        <end position="395"/>
    </location>
</feature>
<comment type="subcellular location">
    <subcellularLocation>
        <location evidence="1">Nucleus</location>
    </subcellularLocation>
</comment>
<dbReference type="OrthoDB" id="267048at2759"/>
<dbReference type="FunFam" id="3.30.70.330:FF:000406">
    <property type="entry name" value="Related to Nucleolar protein NOP4"/>
    <property type="match status" value="1"/>
</dbReference>
<protein>
    <submittedName>
        <fullName evidence="8">9792_t:CDS:1</fullName>
    </submittedName>
</protein>
<accession>A0A9N8ZHS4</accession>
<organism evidence="8 9">
    <name type="scientific">Ambispora leptoticha</name>
    <dbReference type="NCBI Taxonomy" id="144679"/>
    <lineage>
        <taxon>Eukaryota</taxon>
        <taxon>Fungi</taxon>
        <taxon>Fungi incertae sedis</taxon>
        <taxon>Mucoromycota</taxon>
        <taxon>Glomeromycotina</taxon>
        <taxon>Glomeromycetes</taxon>
        <taxon>Archaeosporales</taxon>
        <taxon>Ambisporaceae</taxon>
        <taxon>Ambispora</taxon>
    </lineage>
</organism>
<dbReference type="Pfam" id="PF00076">
    <property type="entry name" value="RRM_1"/>
    <property type="match status" value="2"/>
</dbReference>
<evidence type="ECO:0000256" key="3">
    <source>
        <dbReference type="ARBA" id="ARBA00022884"/>
    </source>
</evidence>
<feature type="compositionally biased region" description="Polar residues" evidence="6">
    <location>
        <begin position="342"/>
        <end position="353"/>
    </location>
</feature>
<dbReference type="PROSITE" id="PS50102">
    <property type="entry name" value="RRM"/>
    <property type="match status" value="2"/>
</dbReference>
<feature type="non-terminal residue" evidence="8">
    <location>
        <position position="395"/>
    </location>
</feature>
<dbReference type="InterPro" id="IPR012677">
    <property type="entry name" value="Nucleotide-bd_a/b_plait_sf"/>
</dbReference>
<evidence type="ECO:0000259" key="7">
    <source>
        <dbReference type="PROSITE" id="PS50102"/>
    </source>
</evidence>
<reference evidence="8" key="1">
    <citation type="submission" date="2021-06" db="EMBL/GenBank/DDBJ databases">
        <authorList>
            <person name="Kallberg Y."/>
            <person name="Tangrot J."/>
            <person name="Rosling A."/>
        </authorList>
    </citation>
    <scope>NUCLEOTIDE SEQUENCE</scope>
    <source>
        <strain evidence="8">FL130A</strain>
    </source>
</reference>
<dbReference type="PANTHER" id="PTHR48039:SF5">
    <property type="entry name" value="RNA-BINDING PROTEIN 28"/>
    <property type="match status" value="1"/>
</dbReference>
<dbReference type="InterPro" id="IPR051945">
    <property type="entry name" value="RRM_MRD1_RNA_proc_ribogen"/>
</dbReference>
<dbReference type="GO" id="GO:0003729">
    <property type="term" value="F:mRNA binding"/>
    <property type="evidence" value="ECO:0007669"/>
    <property type="project" value="TreeGrafter"/>
</dbReference>
<feature type="region of interest" description="Disordered" evidence="6">
    <location>
        <begin position="1"/>
        <end position="27"/>
    </location>
</feature>
<keyword evidence="2" id="KW-0677">Repeat</keyword>
<dbReference type="Proteomes" id="UP000789508">
    <property type="component" value="Unassembled WGS sequence"/>
</dbReference>
<comment type="caution">
    <text evidence="8">The sequence shown here is derived from an EMBL/GenBank/DDBJ whole genome shotgun (WGS) entry which is preliminary data.</text>
</comment>
<evidence type="ECO:0000256" key="5">
    <source>
        <dbReference type="PROSITE-ProRule" id="PRU00176"/>
    </source>
</evidence>
<evidence type="ECO:0000256" key="6">
    <source>
        <dbReference type="SAM" id="MobiDB-lite"/>
    </source>
</evidence>
<evidence type="ECO:0000313" key="9">
    <source>
        <dbReference type="Proteomes" id="UP000789508"/>
    </source>
</evidence>
<keyword evidence="4" id="KW-0539">Nucleus</keyword>
<dbReference type="Gene3D" id="3.30.70.330">
    <property type="match status" value="2"/>
</dbReference>
<keyword evidence="3 5" id="KW-0694">RNA-binding</keyword>
<feature type="compositionally biased region" description="Basic and acidic residues" evidence="6">
    <location>
        <begin position="371"/>
        <end position="383"/>
    </location>
</feature>
<feature type="domain" description="RRM" evidence="7">
    <location>
        <begin position="238"/>
        <end position="328"/>
    </location>
</feature>
<proteinExistence type="predicted"/>
<evidence type="ECO:0000256" key="4">
    <source>
        <dbReference type="ARBA" id="ARBA00023242"/>
    </source>
</evidence>
<dbReference type="InterPro" id="IPR000504">
    <property type="entry name" value="RRM_dom"/>
</dbReference>
<feature type="compositionally biased region" description="Basic residues" evidence="6">
    <location>
        <begin position="354"/>
        <end position="370"/>
    </location>
</feature>
<gene>
    <name evidence="8" type="ORF">ALEPTO_LOCUS3244</name>
</gene>
<name>A0A9N8ZHS4_9GLOM</name>
<feature type="domain" description="RRM" evidence="7">
    <location>
        <begin position="47"/>
        <end position="118"/>
    </location>
</feature>
<evidence type="ECO:0000313" key="8">
    <source>
        <dbReference type="EMBL" id="CAG8496231.1"/>
    </source>
</evidence>
<dbReference type="InterPro" id="IPR035979">
    <property type="entry name" value="RBD_domain_sf"/>
</dbReference>
<dbReference type="AlphaFoldDB" id="A0A9N8ZHS4"/>
<dbReference type="SUPFAM" id="SSF54928">
    <property type="entry name" value="RNA-binding domain, RBD"/>
    <property type="match status" value="2"/>
</dbReference>
<evidence type="ECO:0000256" key="2">
    <source>
        <dbReference type="ARBA" id="ARBA00022737"/>
    </source>
</evidence>
<keyword evidence="9" id="KW-1185">Reference proteome</keyword>
<dbReference type="GO" id="GO:0005730">
    <property type="term" value="C:nucleolus"/>
    <property type="evidence" value="ECO:0007669"/>
    <property type="project" value="TreeGrafter"/>
</dbReference>
<sequence length="395" mass="45593">EELKYNESDDEESIENSGVEKEESDSDAEFIFDNSIKKKSPSASEGTTLFIRNLPFEATKEELHDVFSSFGPLQYCVLTMDNDTGRSRGTGFVCFKELKDANHCLEEAEKLQMNLKNETTECTTVTEKNKRRNELQFRSILMPDTFDRQAEKFTLHGRVLSVVRAVEREQAKKLKEQNQDRKRREDRRNIYLMKEGVIFPDTPAAASLTPSEVTKRATSYSLRKNLLAKNPNLFLSKTRLSVRNLPLSVDERQLKALGKESIIKFKEQAKIVRSKDRIDLNTIKPRSKGYGFLEFTHHAHALAALRYLNNNPKLFGDKKRLIVEFAVENNIILKKRLIRNKNPGSITTDNSNNHYKHNLKNNSRGRKNLKRKPEDTSNIPKKDKISKKKAKFNNK</sequence>
<evidence type="ECO:0000256" key="1">
    <source>
        <dbReference type="ARBA" id="ARBA00004123"/>
    </source>
</evidence>
<feature type="compositionally biased region" description="Basic residues" evidence="6">
    <location>
        <begin position="384"/>
        <end position="395"/>
    </location>
</feature>
<dbReference type="FunFam" id="3.30.70.330:FF:000182">
    <property type="entry name" value="RNA-binding motif protein 28"/>
    <property type="match status" value="1"/>
</dbReference>
<dbReference type="CDD" id="cd12416">
    <property type="entry name" value="RRM4_RBM28_like"/>
    <property type="match status" value="1"/>
</dbReference>
<dbReference type="EMBL" id="CAJVPS010000581">
    <property type="protein sequence ID" value="CAG8496231.1"/>
    <property type="molecule type" value="Genomic_DNA"/>
</dbReference>
<dbReference type="SMART" id="SM00360">
    <property type="entry name" value="RRM"/>
    <property type="match status" value="2"/>
</dbReference>